<accession>A0A0R3QD06</accession>
<reference evidence="1" key="1">
    <citation type="submission" date="2017-02" db="UniProtKB">
        <authorList>
            <consortium name="WormBaseParasite"/>
        </authorList>
    </citation>
    <scope>IDENTIFICATION</scope>
</reference>
<name>A0A0R3QD06_9BILA</name>
<evidence type="ECO:0000313" key="1">
    <source>
        <dbReference type="WBParaSite" id="BTMF_0000423601-mRNA-1"/>
    </source>
</evidence>
<dbReference type="AlphaFoldDB" id="A0A0R3QD06"/>
<organism evidence="1">
    <name type="scientific">Brugia timori</name>
    <dbReference type="NCBI Taxonomy" id="42155"/>
    <lineage>
        <taxon>Eukaryota</taxon>
        <taxon>Metazoa</taxon>
        <taxon>Ecdysozoa</taxon>
        <taxon>Nematoda</taxon>
        <taxon>Chromadorea</taxon>
        <taxon>Rhabditida</taxon>
        <taxon>Spirurina</taxon>
        <taxon>Spiruromorpha</taxon>
        <taxon>Filarioidea</taxon>
        <taxon>Onchocercidae</taxon>
        <taxon>Brugia</taxon>
    </lineage>
</organism>
<dbReference type="WBParaSite" id="BTMF_0000423601-mRNA-1">
    <property type="protein sequence ID" value="BTMF_0000423601-mRNA-1"/>
    <property type="gene ID" value="BTMF_0000423601"/>
</dbReference>
<proteinExistence type="predicted"/>
<sequence length="68" mass="7891">MLFYCFTKFTANLNRKINPIWSTFVNIFNKKFPNIVLQLTHCSMIILNIKHSSMCITCINKSSSFRGA</sequence>
<protein>
    <submittedName>
        <fullName evidence="1">Uncharacterized protein</fullName>
    </submittedName>
</protein>